<dbReference type="PANTHER" id="PTHR48020:SF49">
    <property type="entry name" value="SUGAR TRANSPORTER"/>
    <property type="match status" value="1"/>
</dbReference>
<keyword evidence="7 10" id="KW-1133">Transmembrane helix</keyword>
<evidence type="ECO:0000313" key="13">
    <source>
        <dbReference type="RefSeq" id="XP_022133163.1"/>
    </source>
</evidence>
<dbReference type="InterPro" id="IPR036259">
    <property type="entry name" value="MFS_trans_sf"/>
</dbReference>
<sequence>MEGEASGESHNKINKYALACSVVASVISIIFGYDTGVMSGAMLFIKDEMKISEFQVEVLAGILNICALVGSLMAGRTSDQIGRRYTIILASIIFMIGATLMGYGPNYAILLVGRCITGIGVGFALMIAPVYSAEISSSATRGFLTSLPELCIALGILTGYVSNYCFGKIGVKIGWRLMLGVAAIPSLALACGVLAMPESPRWLVLQGRLKDAREVLSKVSNTEEEAELRFRDIKLAAGIAEDCHQDVVKLNRNTHGEGVWRELLKPTPAVRRILVAAIGIHFFEHAVGIEAIMLYSPRIFKKAGIMAKDKLLLATVGVGIVKTLFILVATFFLDKIGRRRLLFISTIGVTISLTVIGFSLTMVEKSKGNLLWALILSIISVYVFVAFFNSGIAPITWVYSAEIFPLKLRAQGMSIGVAVNRLTNAAISLSFISIYEAITIGGTFFMFAGISVIALIFFYFCLPETKGKSLEEIEMLFGGNPHPSSNEDGRARNDV</sequence>
<accession>A0A6J1BYA5</accession>
<dbReference type="Gene3D" id="1.20.1250.20">
    <property type="entry name" value="MFS general substrate transporter like domains"/>
    <property type="match status" value="1"/>
</dbReference>
<dbReference type="InterPro" id="IPR003663">
    <property type="entry name" value="Sugar/inositol_transpt"/>
</dbReference>
<evidence type="ECO:0000256" key="4">
    <source>
        <dbReference type="ARBA" id="ARBA00022597"/>
    </source>
</evidence>
<organism evidence="12 13">
    <name type="scientific">Momordica charantia</name>
    <name type="common">Bitter gourd</name>
    <name type="synonym">Balsam pear</name>
    <dbReference type="NCBI Taxonomy" id="3673"/>
    <lineage>
        <taxon>Eukaryota</taxon>
        <taxon>Viridiplantae</taxon>
        <taxon>Streptophyta</taxon>
        <taxon>Embryophyta</taxon>
        <taxon>Tracheophyta</taxon>
        <taxon>Spermatophyta</taxon>
        <taxon>Magnoliopsida</taxon>
        <taxon>eudicotyledons</taxon>
        <taxon>Gunneridae</taxon>
        <taxon>Pentapetalae</taxon>
        <taxon>rosids</taxon>
        <taxon>fabids</taxon>
        <taxon>Cucurbitales</taxon>
        <taxon>Cucurbitaceae</taxon>
        <taxon>Momordiceae</taxon>
        <taxon>Momordica</taxon>
    </lineage>
</organism>
<feature type="transmembrane region" description="Helical" evidence="10">
    <location>
        <begin position="173"/>
        <end position="196"/>
    </location>
</feature>
<feature type="transmembrane region" description="Helical" evidence="10">
    <location>
        <begin position="109"/>
        <end position="131"/>
    </location>
</feature>
<dbReference type="GO" id="GO:0015293">
    <property type="term" value="F:symporter activity"/>
    <property type="evidence" value="ECO:0007669"/>
    <property type="project" value="UniProtKB-KW"/>
</dbReference>
<feature type="transmembrane region" description="Helical" evidence="10">
    <location>
        <begin position="340"/>
        <end position="360"/>
    </location>
</feature>
<feature type="domain" description="Major facilitator superfamily (MFS) profile" evidence="11">
    <location>
        <begin position="20"/>
        <end position="466"/>
    </location>
</feature>
<feature type="transmembrane region" description="Helical" evidence="10">
    <location>
        <begin position="85"/>
        <end position="103"/>
    </location>
</feature>
<evidence type="ECO:0000256" key="6">
    <source>
        <dbReference type="ARBA" id="ARBA00022847"/>
    </source>
</evidence>
<feature type="transmembrane region" description="Helical" evidence="10">
    <location>
        <begin position="54"/>
        <end position="73"/>
    </location>
</feature>
<evidence type="ECO:0000256" key="2">
    <source>
        <dbReference type="ARBA" id="ARBA00010992"/>
    </source>
</evidence>
<comment type="subcellular location">
    <subcellularLocation>
        <location evidence="1">Membrane</location>
        <topology evidence="1">Multi-pass membrane protein</topology>
    </subcellularLocation>
</comment>
<keyword evidence="3 9" id="KW-0813">Transport</keyword>
<dbReference type="RefSeq" id="XP_022133163.1">
    <property type="nucleotide sequence ID" value="XM_022277471.1"/>
</dbReference>
<dbReference type="InterPro" id="IPR020846">
    <property type="entry name" value="MFS_dom"/>
</dbReference>
<dbReference type="InterPro" id="IPR005829">
    <property type="entry name" value="Sugar_transporter_CS"/>
</dbReference>
<dbReference type="PROSITE" id="PS00217">
    <property type="entry name" value="SUGAR_TRANSPORT_2"/>
    <property type="match status" value="1"/>
</dbReference>
<evidence type="ECO:0000256" key="7">
    <source>
        <dbReference type="ARBA" id="ARBA00022989"/>
    </source>
</evidence>
<dbReference type="PRINTS" id="PR00171">
    <property type="entry name" value="SUGRTRNSPORT"/>
</dbReference>
<evidence type="ECO:0000256" key="9">
    <source>
        <dbReference type="RuleBase" id="RU003346"/>
    </source>
</evidence>
<name>A0A6J1BYA5_MOMCH</name>
<dbReference type="Proteomes" id="UP000504603">
    <property type="component" value="Unplaced"/>
</dbReference>
<evidence type="ECO:0000259" key="11">
    <source>
        <dbReference type="PROSITE" id="PS50850"/>
    </source>
</evidence>
<dbReference type="OrthoDB" id="6339427at2759"/>
<dbReference type="KEGG" id="mcha:111005833"/>
<comment type="similarity">
    <text evidence="2 9">Belongs to the major facilitator superfamily. Sugar transporter (TC 2.A.1.1) family.</text>
</comment>
<reference evidence="13" key="1">
    <citation type="submission" date="2025-08" db="UniProtKB">
        <authorList>
            <consortium name="RefSeq"/>
        </authorList>
    </citation>
    <scope>IDENTIFICATION</scope>
    <source>
        <strain evidence="13">OHB3-1</strain>
    </source>
</reference>
<feature type="transmembrane region" description="Helical" evidence="10">
    <location>
        <begin position="311"/>
        <end position="333"/>
    </location>
</feature>
<dbReference type="Pfam" id="PF00083">
    <property type="entry name" value="Sugar_tr"/>
    <property type="match status" value="1"/>
</dbReference>
<dbReference type="AlphaFoldDB" id="A0A6J1BYA5"/>
<proteinExistence type="inferred from homology"/>
<evidence type="ECO:0000256" key="5">
    <source>
        <dbReference type="ARBA" id="ARBA00022692"/>
    </source>
</evidence>
<keyword evidence="6" id="KW-0769">Symport</keyword>
<evidence type="ECO:0000256" key="1">
    <source>
        <dbReference type="ARBA" id="ARBA00004141"/>
    </source>
</evidence>
<dbReference type="PROSITE" id="PS50850">
    <property type="entry name" value="MFS"/>
    <property type="match status" value="1"/>
</dbReference>
<dbReference type="InterPro" id="IPR005828">
    <property type="entry name" value="MFS_sugar_transport-like"/>
</dbReference>
<dbReference type="GO" id="GO:0016020">
    <property type="term" value="C:membrane"/>
    <property type="evidence" value="ECO:0007669"/>
    <property type="project" value="UniProtKB-SubCell"/>
</dbReference>
<dbReference type="FunFam" id="1.20.1250.20:FF:000025">
    <property type="entry name" value="probable polyol transporter 4"/>
    <property type="match status" value="1"/>
</dbReference>
<feature type="transmembrane region" description="Helical" evidence="10">
    <location>
        <begin position="273"/>
        <end position="296"/>
    </location>
</feature>
<feature type="transmembrane region" description="Helical" evidence="10">
    <location>
        <begin position="143"/>
        <end position="161"/>
    </location>
</feature>
<dbReference type="NCBIfam" id="TIGR00879">
    <property type="entry name" value="SP"/>
    <property type="match status" value="1"/>
</dbReference>
<gene>
    <name evidence="13" type="primary">LOC111005833</name>
</gene>
<feature type="transmembrane region" description="Helical" evidence="10">
    <location>
        <begin position="444"/>
        <end position="462"/>
    </location>
</feature>
<keyword evidence="8 10" id="KW-0472">Membrane</keyword>
<dbReference type="GeneID" id="111005833"/>
<feature type="transmembrane region" description="Helical" evidence="10">
    <location>
        <begin position="372"/>
        <end position="399"/>
    </location>
</feature>
<protein>
    <submittedName>
        <fullName evidence="13">Probable polyol transporter 6</fullName>
    </submittedName>
</protein>
<evidence type="ECO:0000256" key="3">
    <source>
        <dbReference type="ARBA" id="ARBA00022448"/>
    </source>
</evidence>
<feature type="transmembrane region" description="Helical" evidence="10">
    <location>
        <begin position="16"/>
        <end position="34"/>
    </location>
</feature>
<keyword evidence="12" id="KW-1185">Reference proteome</keyword>
<keyword evidence="4" id="KW-0762">Sugar transport</keyword>
<dbReference type="PROSITE" id="PS00216">
    <property type="entry name" value="SUGAR_TRANSPORT_1"/>
    <property type="match status" value="1"/>
</dbReference>
<evidence type="ECO:0000256" key="8">
    <source>
        <dbReference type="ARBA" id="ARBA00023136"/>
    </source>
</evidence>
<dbReference type="SUPFAM" id="SSF103473">
    <property type="entry name" value="MFS general substrate transporter"/>
    <property type="match status" value="1"/>
</dbReference>
<feature type="transmembrane region" description="Helical" evidence="10">
    <location>
        <begin position="419"/>
        <end position="438"/>
    </location>
</feature>
<dbReference type="PANTHER" id="PTHR48020">
    <property type="entry name" value="PROTON MYO-INOSITOL COTRANSPORTER"/>
    <property type="match status" value="1"/>
</dbReference>
<dbReference type="InterPro" id="IPR050814">
    <property type="entry name" value="Myo-inositol_Transporter"/>
</dbReference>
<keyword evidence="5 10" id="KW-0812">Transmembrane</keyword>
<evidence type="ECO:0000256" key="10">
    <source>
        <dbReference type="SAM" id="Phobius"/>
    </source>
</evidence>
<evidence type="ECO:0000313" key="12">
    <source>
        <dbReference type="Proteomes" id="UP000504603"/>
    </source>
</evidence>